<name>A0A1W6LPL6_9BACT</name>
<evidence type="ECO:0000313" key="3">
    <source>
        <dbReference type="Proteomes" id="UP000193334"/>
    </source>
</evidence>
<organism evidence="2 3">
    <name type="scientific">Sedimentisphaera salicampi</name>
    <dbReference type="NCBI Taxonomy" id="1941349"/>
    <lineage>
        <taxon>Bacteria</taxon>
        <taxon>Pseudomonadati</taxon>
        <taxon>Planctomycetota</taxon>
        <taxon>Phycisphaerae</taxon>
        <taxon>Sedimentisphaerales</taxon>
        <taxon>Sedimentisphaeraceae</taxon>
        <taxon>Sedimentisphaera</taxon>
    </lineage>
</organism>
<dbReference type="Pfam" id="PF13453">
    <property type="entry name" value="Zn_ribbon_TFIIB"/>
    <property type="match status" value="2"/>
</dbReference>
<keyword evidence="3" id="KW-1185">Reference proteome</keyword>
<accession>A0A1W6LPL6</accession>
<feature type="domain" description="Transcription factor zinc-finger" evidence="1">
    <location>
        <begin position="3"/>
        <end position="40"/>
    </location>
</feature>
<proteinExistence type="predicted"/>
<gene>
    <name evidence="2" type="ORF">STSP1_02142</name>
</gene>
<dbReference type="AlphaFoldDB" id="A0A1W6LPL6"/>
<reference evidence="3" key="1">
    <citation type="submission" date="2017-04" db="EMBL/GenBank/DDBJ databases">
        <title>Comparative genomics and description of representatives of a novel lineage of planctomycetes thriving in anoxic sediments.</title>
        <authorList>
            <person name="Spring S."/>
            <person name="Bunk B."/>
            <person name="Sproer C."/>
        </authorList>
    </citation>
    <scope>NUCLEOTIDE SEQUENCE [LARGE SCALE GENOMIC DNA]</scope>
    <source>
        <strain evidence="3">ST-PulAB-D4</strain>
    </source>
</reference>
<sequence length="125" mass="13803">MECPVCKEPMIILELDEVEIDYCPECSGIWLDSGELELLLGEAGESLALEKAEVSEKKLRCPICMRKMGKVYIGSEKVLVDSCPSGHGLWFDEGELNQVICSASGAESRIASLLKSMFENLEKTK</sequence>
<evidence type="ECO:0000259" key="1">
    <source>
        <dbReference type="Pfam" id="PF13453"/>
    </source>
</evidence>
<feature type="domain" description="Transcription factor zinc-finger" evidence="1">
    <location>
        <begin position="60"/>
        <end position="100"/>
    </location>
</feature>
<evidence type="ECO:0000313" key="2">
    <source>
        <dbReference type="EMBL" id="ARN57720.1"/>
    </source>
</evidence>
<dbReference type="InterPro" id="IPR027392">
    <property type="entry name" value="TF_Znf"/>
</dbReference>
<dbReference type="KEGG" id="pbp:STSP1_02142"/>
<dbReference type="RefSeq" id="WP_085756344.1">
    <property type="nucleotide sequence ID" value="NZ_CP021023.1"/>
</dbReference>
<dbReference type="STRING" id="1941349.STSP1_02142"/>
<protein>
    <recommendedName>
        <fullName evidence="1">Transcription factor zinc-finger domain-containing protein</fullName>
    </recommendedName>
</protein>
<dbReference type="Proteomes" id="UP000193334">
    <property type="component" value="Chromosome"/>
</dbReference>
<dbReference type="EMBL" id="CP021023">
    <property type="protein sequence ID" value="ARN57720.1"/>
    <property type="molecule type" value="Genomic_DNA"/>
</dbReference>